<protein>
    <submittedName>
        <fullName evidence="1">Uncharacterized protein</fullName>
    </submittedName>
</protein>
<dbReference type="AlphaFoldDB" id="A0A5C3Q5H3"/>
<sequence length="72" mass="7774">MFTTIITAVQTWRTSPLSNLLPCVSPSAVLSQDAQSVAVASPLKSSTSPIITYLANRFNRCAHGSHVYVHTE</sequence>
<keyword evidence="2" id="KW-1185">Reference proteome</keyword>
<name>A0A5C3Q5H3_9AGAR</name>
<gene>
    <name evidence="1" type="ORF">BDV98DRAFT_376262</name>
</gene>
<proteinExistence type="predicted"/>
<reference evidence="1 2" key="1">
    <citation type="journal article" date="2019" name="Nat. Ecol. Evol.">
        <title>Megaphylogeny resolves global patterns of mushroom evolution.</title>
        <authorList>
            <person name="Varga T."/>
            <person name="Krizsan K."/>
            <person name="Foldi C."/>
            <person name="Dima B."/>
            <person name="Sanchez-Garcia M."/>
            <person name="Sanchez-Ramirez S."/>
            <person name="Szollosi G.J."/>
            <person name="Szarkandi J.G."/>
            <person name="Papp V."/>
            <person name="Albert L."/>
            <person name="Andreopoulos W."/>
            <person name="Angelini C."/>
            <person name="Antonin V."/>
            <person name="Barry K.W."/>
            <person name="Bougher N.L."/>
            <person name="Buchanan P."/>
            <person name="Buyck B."/>
            <person name="Bense V."/>
            <person name="Catcheside P."/>
            <person name="Chovatia M."/>
            <person name="Cooper J."/>
            <person name="Damon W."/>
            <person name="Desjardin D."/>
            <person name="Finy P."/>
            <person name="Geml J."/>
            <person name="Haridas S."/>
            <person name="Hughes K."/>
            <person name="Justo A."/>
            <person name="Karasinski D."/>
            <person name="Kautmanova I."/>
            <person name="Kiss B."/>
            <person name="Kocsube S."/>
            <person name="Kotiranta H."/>
            <person name="LaButti K.M."/>
            <person name="Lechner B.E."/>
            <person name="Liimatainen K."/>
            <person name="Lipzen A."/>
            <person name="Lukacs Z."/>
            <person name="Mihaltcheva S."/>
            <person name="Morgado L.N."/>
            <person name="Niskanen T."/>
            <person name="Noordeloos M.E."/>
            <person name="Ohm R.A."/>
            <person name="Ortiz-Santana B."/>
            <person name="Ovrebo C."/>
            <person name="Racz N."/>
            <person name="Riley R."/>
            <person name="Savchenko A."/>
            <person name="Shiryaev A."/>
            <person name="Soop K."/>
            <person name="Spirin V."/>
            <person name="Szebenyi C."/>
            <person name="Tomsovsky M."/>
            <person name="Tulloss R.E."/>
            <person name="Uehling J."/>
            <person name="Grigoriev I.V."/>
            <person name="Vagvolgyi C."/>
            <person name="Papp T."/>
            <person name="Martin F.M."/>
            <person name="Miettinen O."/>
            <person name="Hibbett D.S."/>
            <person name="Nagy L.G."/>
        </authorList>
    </citation>
    <scope>NUCLEOTIDE SEQUENCE [LARGE SCALE GENOMIC DNA]</scope>
    <source>
        <strain evidence="1 2">CBS 309.79</strain>
    </source>
</reference>
<organism evidence="1 2">
    <name type="scientific">Pterulicium gracile</name>
    <dbReference type="NCBI Taxonomy" id="1884261"/>
    <lineage>
        <taxon>Eukaryota</taxon>
        <taxon>Fungi</taxon>
        <taxon>Dikarya</taxon>
        <taxon>Basidiomycota</taxon>
        <taxon>Agaricomycotina</taxon>
        <taxon>Agaricomycetes</taxon>
        <taxon>Agaricomycetidae</taxon>
        <taxon>Agaricales</taxon>
        <taxon>Pleurotineae</taxon>
        <taxon>Pterulaceae</taxon>
        <taxon>Pterulicium</taxon>
    </lineage>
</organism>
<evidence type="ECO:0000313" key="2">
    <source>
        <dbReference type="Proteomes" id="UP000305067"/>
    </source>
</evidence>
<evidence type="ECO:0000313" key="1">
    <source>
        <dbReference type="EMBL" id="TFK95630.1"/>
    </source>
</evidence>
<accession>A0A5C3Q5H3</accession>
<dbReference type="Proteomes" id="UP000305067">
    <property type="component" value="Unassembled WGS sequence"/>
</dbReference>
<dbReference type="EMBL" id="ML178879">
    <property type="protein sequence ID" value="TFK95630.1"/>
    <property type="molecule type" value="Genomic_DNA"/>
</dbReference>